<gene>
    <name evidence="1" type="ORF">KUCAC02_000912</name>
</gene>
<evidence type="ECO:0000313" key="2">
    <source>
        <dbReference type="Proteomes" id="UP001057452"/>
    </source>
</evidence>
<organism evidence="1 2">
    <name type="scientific">Chaenocephalus aceratus</name>
    <name type="common">Blackfin icefish</name>
    <name type="synonym">Chaenichthys aceratus</name>
    <dbReference type="NCBI Taxonomy" id="36190"/>
    <lineage>
        <taxon>Eukaryota</taxon>
        <taxon>Metazoa</taxon>
        <taxon>Chordata</taxon>
        <taxon>Craniata</taxon>
        <taxon>Vertebrata</taxon>
        <taxon>Euteleostomi</taxon>
        <taxon>Actinopterygii</taxon>
        <taxon>Neopterygii</taxon>
        <taxon>Teleostei</taxon>
        <taxon>Neoteleostei</taxon>
        <taxon>Acanthomorphata</taxon>
        <taxon>Eupercaria</taxon>
        <taxon>Perciformes</taxon>
        <taxon>Notothenioidei</taxon>
        <taxon>Channichthyidae</taxon>
        <taxon>Chaenocephalus</taxon>
    </lineage>
</organism>
<dbReference type="Proteomes" id="UP001057452">
    <property type="component" value="Chromosome 2"/>
</dbReference>
<proteinExistence type="predicted"/>
<keyword evidence="2" id="KW-1185">Reference proteome</keyword>
<accession>A0ACB9XWM0</accession>
<sequence>MRFTSHQPRNKGLHFKAKANGKSLTCLQMSPLKESVYHHPDICVTAAFIPSIEIQVTSTSACRRLPMFSGSEVNYLQTWRRNIKHV</sequence>
<evidence type="ECO:0000313" key="1">
    <source>
        <dbReference type="EMBL" id="KAI4831366.1"/>
    </source>
</evidence>
<protein>
    <submittedName>
        <fullName evidence="1">Uncharacterized protein</fullName>
    </submittedName>
</protein>
<name>A0ACB9XWM0_CHAAC</name>
<reference evidence="1" key="1">
    <citation type="submission" date="2022-05" db="EMBL/GenBank/DDBJ databases">
        <title>Chromosome-level genome of Chaenocephalus aceratus.</title>
        <authorList>
            <person name="Park H."/>
        </authorList>
    </citation>
    <scope>NUCLEOTIDE SEQUENCE</scope>
    <source>
        <strain evidence="1">KU_202001</strain>
    </source>
</reference>
<comment type="caution">
    <text evidence="1">The sequence shown here is derived from an EMBL/GenBank/DDBJ whole genome shotgun (WGS) entry which is preliminary data.</text>
</comment>
<dbReference type="EMBL" id="CM043786">
    <property type="protein sequence ID" value="KAI4831366.1"/>
    <property type="molecule type" value="Genomic_DNA"/>
</dbReference>